<evidence type="ECO:0000313" key="2">
    <source>
        <dbReference type="Proteomes" id="UP000199028"/>
    </source>
</evidence>
<keyword evidence="2" id="KW-1185">Reference proteome</keyword>
<dbReference type="AlphaFoldDB" id="A0A1H9UQ46"/>
<evidence type="ECO:0000313" key="1">
    <source>
        <dbReference type="EMBL" id="SES11207.1"/>
    </source>
</evidence>
<dbReference type="Proteomes" id="UP000199028">
    <property type="component" value="Unassembled WGS sequence"/>
</dbReference>
<reference evidence="2" key="1">
    <citation type="submission" date="2016-10" db="EMBL/GenBank/DDBJ databases">
        <authorList>
            <person name="Varghese N."/>
            <person name="Submissions S."/>
        </authorList>
    </citation>
    <scope>NUCLEOTIDE SEQUENCE [LARGE SCALE GENOMIC DNA]</scope>
    <source>
        <strain evidence="2">CGMCC 4.578</strain>
    </source>
</reference>
<organism evidence="1 2">
    <name type="scientific">Lentzea flaviverrucosa</name>
    <dbReference type="NCBI Taxonomy" id="200379"/>
    <lineage>
        <taxon>Bacteria</taxon>
        <taxon>Bacillati</taxon>
        <taxon>Actinomycetota</taxon>
        <taxon>Actinomycetes</taxon>
        <taxon>Pseudonocardiales</taxon>
        <taxon>Pseudonocardiaceae</taxon>
        <taxon>Lentzea</taxon>
    </lineage>
</organism>
<dbReference type="EMBL" id="FOFT01000009">
    <property type="protein sequence ID" value="SES11207.1"/>
    <property type="molecule type" value="Genomic_DNA"/>
</dbReference>
<name>A0A1H9UQ46_9PSEU</name>
<sequence length="39" mass="4428">MFFASHTPAENRALVARHLEIVFDDLVTMHVPARYLATS</sequence>
<proteinExistence type="predicted"/>
<accession>A0A1H9UQ46</accession>
<gene>
    <name evidence="1" type="ORF">SAMN05216195_10953</name>
</gene>
<protein>
    <submittedName>
        <fullName evidence="1">Uncharacterized protein</fullName>
    </submittedName>
</protein>